<dbReference type="PANTHER" id="PTHR30006">
    <property type="entry name" value="THIAMINE-BINDING PERIPLASMIC PROTEIN-RELATED"/>
    <property type="match status" value="1"/>
</dbReference>
<evidence type="ECO:0000313" key="4">
    <source>
        <dbReference type="Proteomes" id="UP000193409"/>
    </source>
</evidence>
<dbReference type="SUPFAM" id="SSF53850">
    <property type="entry name" value="Periplasmic binding protein-like II"/>
    <property type="match status" value="1"/>
</dbReference>
<proteinExistence type="predicted"/>
<protein>
    <submittedName>
        <fullName evidence="3">Bacterial extracellular solute-binding protein</fullName>
    </submittedName>
</protein>
<accession>A0A1Y5SL34</accession>
<dbReference type="GO" id="GO:0030288">
    <property type="term" value="C:outer membrane-bounded periplasmic space"/>
    <property type="evidence" value="ECO:0007669"/>
    <property type="project" value="TreeGrafter"/>
</dbReference>
<evidence type="ECO:0000256" key="1">
    <source>
        <dbReference type="ARBA" id="ARBA00022729"/>
    </source>
</evidence>
<name>A0A1Y5SL34_9RHOB</name>
<organism evidence="3 4">
    <name type="scientific">Pseudoruegeria aquimaris</name>
    <dbReference type="NCBI Taxonomy" id="393663"/>
    <lineage>
        <taxon>Bacteria</taxon>
        <taxon>Pseudomonadati</taxon>
        <taxon>Pseudomonadota</taxon>
        <taxon>Alphaproteobacteria</taxon>
        <taxon>Rhodobacterales</taxon>
        <taxon>Roseobacteraceae</taxon>
        <taxon>Pseudoruegeria</taxon>
    </lineage>
</organism>
<sequence length="353" mass="38785">MCHARIPRALRGGLRLLALSLLAWPALASAFEIEEQKRFDAIGVEVAVLKVISTADTDLFAPLIHSFQERNPGISVDYSEASSGEINKAILAGAGFDVAISSAMDLQTKLANDGHARSHRSAQTERLPAWANWRDTLFAFTQEPATIVVNPAHFEGLSIPRTRQELITLLRENQERFRGRIGTYDVRQSGLGYLFATQDSRASEGFWRLAEVMGGLRARLYCCSSDMIEDVASGRIAIAYNVLGSYAQARKDLADRIEIIEPEDFTTVMLRSVLIPSTAAAPEAAGAFVDHLLLAAWGGPEAATRAGYPFPPIDLSEQTARRPIRMGPGLLVYLDSLKRGRFLAEWEDAVLQE</sequence>
<dbReference type="Pfam" id="PF13531">
    <property type="entry name" value="SBP_bac_11"/>
    <property type="match status" value="1"/>
</dbReference>
<gene>
    <name evidence="3" type="ORF">PSA7680_02153</name>
</gene>
<dbReference type="OrthoDB" id="8673316at2"/>
<reference evidence="3 4" key="1">
    <citation type="submission" date="2017-03" db="EMBL/GenBank/DDBJ databases">
        <authorList>
            <person name="Afonso C.L."/>
            <person name="Miller P.J."/>
            <person name="Scott M.A."/>
            <person name="Spackman E."/>
            <person name="Goraichik I."/>
            <person name="Dimitrov K.M."/>
            <person name="Suarez D.L."/>
            <person name="Swayne D.E."/>
        </authorList>
    </citation>
    <scope>NUCLEOTIDE SEQUENCE [LARGE SCALE GENOMIC DNA]</scope>
    <source>
        <strain evidence="3 4">CECT 7680</strain>
    </source>
</reference>
<dbReference type="EMBL" id="FWFQ01000014">
    <property type="protein sequence ID" value="SLN43114.1"/>
    <property type="molecule type" value="Genomic_DNA"/>
</dbReference>
<dbReference type="PANTHER" id="PTHR30006:SF25">
    <property type="entry name" value="PHOSPHOGLYCERATE TRANSPORT REGULATORY PROTEIN PGTC"/>
    <property type="match status" value="1"/>
</dbReference>
<dbReference type="Proteomes" id="UP000193409">
    <property type="component" value="Unassembled WGS sequence"/>
</dbReference>
<feature type="chain" id="PRO_5013300412" evidence="2">
    <location>
        <begin position="29"/>
        <end position="353"/>
    </location>
</feature>
<feature type="signal peptide" evidence="2">
    <location>
        <begin position="1"/>
        <end position="28"/>
    </location>
</feature>
<evidence type="ECO:0000256" key="2">
    <source>
        <dbReference type="SAM" id="SignalP"/>
    </source>
</evidence>
<keyword evidence="1 2" id="KW-0732">Signal</keyword>
<evidence type="ECO:0000313" key="3">
    <source>
        <dbReference type="EMBL" id="SLN43114.1"/>
    </source>
</evidence>
<dbReference type="RefSeq" id="WP_085868707.1">
    <property type="nucleotide sequence ID" value="NZ_FWFQ01000014.1"/>
</dbReference>
<dbReference type="Gene3D" id="3.40.190.10">
    <property type="entry name" value="Periplasmic binding protein-like II"/>
    <property type="match status" value="2"/>
</dbReference>
<keyword evidence="4" id="KW-1185">Reference proteome</keyword>
<dbReference type="AlphaFoldDB" id="A0A1Y5SL34"/>